<evidence type="ECO:0000313" key="7">
    <source>
        <dbReference type="EMBL" id="MFC5494604.1"/>
    </source>
</evidence>
<dbReference type="InterPro" id="IPR013740">
    <property type="entry name" value="Redoxin"/>
</dbReference>
<accession>A0ABW0N6S4</accession>
<keyword evidence="2" id="KW-0201">Cytochrome c-type biogenesis</keyword>
<comment type="caution">
    <text evidence="7">The sequence shown here is derived from an EMBL/GenBank/DDBJ whole genome shotgun (WGS) entry which is preliminary data.</text>
</comment>
<gene>
    <name evidence="7" type="ORF">ACFPKY_15920</name>
</gene>
<comment type="subcellular location">
    <subcellularLocation>
        <location evidence="1">Cell envelope</location>
    </subcellularLocation>
</comment>
<evidence type="ECO:0000256" key="1">
    <source>
        <dbReference type="ARBA" id="ARBA00004196"/>
    </source>
</evidence>
<dbReference type="InterPro" id="IPR050553">
    <property type="entry name" value="Thioredoxin_ResA/DsbE_sf"/>
</dbReference>
<evidence type="ECO:0000259" key="6">
    <source>
        <dbReference type="PROSITE" id="PS51352"/>
    </source>
</evidence>
<organism evidence="7 8">
    <name type="scientific">Nocardioides caricicola</name>
    <dbReference type="NCBI Taxonomy" id="634770"/>
    <lineage>
        <taxon>Bacteria</taxon>
        <taxon>Bacillati</taxon>
        <taxon>Actinomycetota</taxon>
        <taxon>Actinomycetes</taxon>
        <taxon>Propionibacteriales</taxon>
        <taxon>Nocardioidaceae</taxon>
        <taxon>Nocardioides</taxon>
    </lineage>
</organism>
<dbReference type="PANTHER" id="PTHR42852:SF6">
    <property type="entry name" value="THIOL:DISULFIDE INTERCHANGE PROTEIN DSBE"/>
    <property type="match status" value="1"/>
</dbReference>
<dbReference type="EMBL" id="JBHSMD010000005">
    <property type="protein sequence ID" value="MFC5494604.1"/>
    <property type="molecule type" value="Genomic_DNA"/>
</dbReference>
<dbReference type="Pfam" id="PF08534">
    <property type="entry name" value="Redoxin"/>
    <property type="match status" value="1"/>
</dbReference>
<dbReference type="PROSITE" id="PS51352">
    <property type="entry name" value="THIOREDOXIN_2"/>
    <property type="match status" value="1"/>
</dbReference>
<dbReference type="InterPro" id="IPR036249">
    <property type="entry name" value="Thioredoxin-like_sf"/>
</dbReference>
<dbReference type="SUPFAM" id="SSF52833">
    <property type="entry name" value="Thioredoxin-like"/>
    <property type="match status" value="1"/>
</dbReference>
<protein>
    <submittedName>
        <fullName evidence="7">TlpA family protein disulfide reductase</fullName>
    </submittedName>
</protein>
<dbReference type="Gene3D" id="3.40.30.10">
    <property type="entry name" value="Glutaredoxin"/>
    <property type="match status" value="1"/>
</dbReference>
<evidence type="ECO:0000256" key="3">
    <source>
        <dbReference type="ARBA" id="ARBA00022968"/>
    </source>
</evidence>
<keyword evidence="3" id="KW-0735">Signal-anchor</keyword>
<evidence type="ECO:0000256" key="2">
    <source>
        <dbReference type="ARBA" id="ARBA00022748"/>
    </source>
</evidence>
<dbReference type="InterPro" id="IPR013766">
    <property type="entry name" value="Thioredoxin_domain"/>
</dbReference>
<keyword evidence="3" id="KW-0812">Transmembrane</keyword>
<evidence type="ECO:0000313" key="8">
    <source>
        <dbReference type="Proteomes" id="UP001595956"/>
    </source>
</evidence>
<dbReference type="Proteomes" id="UP001595956">
    <property type="component" value="Unassembled WGS sequence"/>
</dbReference>
<proteinExistence type="predicted"/>
<reference evidence="8" key="1">
    <citation type="journal article" date="2019" name="Int. J. Syst. Evol. Microbiol.">
        <title>The Global Catalogue of Microorganisms (GCM) 10K type strain sequencing project: providing services to taxonomists for standard genome sequencing and annotation.</title>
        <authorList>
            <consortium name="The Broad Institute Genomics Platform"/>
            <consortium name="The Broad Institute Genome Sequencing Center for Infectious Disease"/>
            <person name="Wu L."/>
            <person name="Ma J."/>
        </authorList>
    </citation>
    <scope>NUCLEOTIDE SEQUENCE [LARGE SCALE GENOMIC DNA]</scope>
    <source>
        <strain evidence="8">KACC 13778</strain>
    </source>
</reference>
<dbReference type="RefSeq" id="WP_345170582.1">
    <property type="nucleotide sequence ID" value="NZ_BAABFQ010000001.1"/>
</dbReference>
<sequence length="210" mass="22673">MNEFRDRPSMSRLLSWPFLLLAIGLFVFIAIRDDADDSTADSSQGPSGEGVIQQWDADDRVSVEDFEGELLDGSRFEFDQVAGTVAVFNVWGSWCGPCRVEAPALRQAAREYRAQGVTFVGLNVRDNDAAAIAFERKFQIPYSSIRSDDSGDAALAFGGQLTTNAVPATVVVDREGRLAARILGVVSAATLRALLDDVLAEPAAGVERTD</sequence>
<dbReference type="PANTHER" id="PTHR42852">
    <property type="entry name" value="THIOL:DISULFIDE INTERCHANGE PROTEIN DSBE"/>
    <property type="match status" value="1"/>
</dbReference>
<evidence type="ECO:0000256" key="4">
    <source>
        <dbReference type="ARBA" id="ARBA00023157"/>
    </source>
</evidence>
<dbReference type="CDD" id="cd02966">
    <property type="entry name" value="TlpA_like_family"/>
    <property type="match status" value="1"/>
</dbReference>
<evidence type="ECO:0000256" key="5">
    <source>
        <dbReference type="ARBA" id="ARBA00023284"/>
    </source>
</evidence>
<name>A0ABW0N6S4_9ACTN</name>
<keyword evidence="4" id="KW-1015">Disulfide bond</keyword>
<keyword evidence="5" id="KW-0676">Redox-active center</keyword>
<keyword evidence="8" id="KW-1185">Reference proteome</keyword>
<feature type="domain" description="Thioredoxin" evidence="6">
    <location>
        <begin position="29"/>
        <end position="200"/>
    </location>
</feature>